<evidence type="ECO:0000313" key="2">
    <source>
        <dbReference type="Proteomes" id="UP000821845"/>
    </source>
</evidence>
<accession>A0ACB7S7F8</accession>
<organism evidence="1 2">
    <name type="scientific">Hyalomma asiaticum</name>
    <name type="common">Tick</name>
    <dbReference type="NCBI Taxonomy" id="266040"/>
    <lineage>
        <taxon>Eukaryota</taxon>
        <taxon>Metazoa</taxon>
        <taxon>Ecdysozoa</taxon>
        <taxon>Arthropoda</taxon>
        <taxon>Chelicerata</taxon>
        <taxon>Arachnida</taxon>
        <taxon>Acari</taxon>
        <taxon>Parasitiformes</taxon>
        <taxon>Ixodida</taxon>
        <taxon>Ixodoidea</taxon>
        <taxon>Ixodidae</taxon>
        <taxon>Hyalomminae</taxon>
        <taxon>Hyalomma</taxon>
    </lineage>
</organism>
<gene>
    <name evidence="1" type="ORF">HPB50_003191</name>
</gene>
<protein>
    <submittedName>
        <fullName evidence="1">Uncharacterized protein</fullName>
    </submittedName>
</protein>
<sequence>MEDQCQPGGGDLPQPPEIGHSYTAKYEMSRVDANHPAWVEEYFDYEGKRAKISATVLGVEFVDIYDYRRGTVTSYRLSRPAKISSVYMVGSRSMVDRSLLR</sequence>
<evidence type="ECO:0000313" key="1">
    <source>
        <dbReference type="EMBL" id="KAH6929613.1"/>
    </source>
</evidence>
<keyword evidence="2" id="KW-1185">Reference proteome</keyword>
<proteinExistence type="predicted"/>
<dbReference type="Proteomes" id="UP000821845">
    <property type="component" value="Chromosome 5"/>
</dbReference>
<reference evidence="1" key="1">
    <citation type="submission" date="2020-05" db="EMBL/GenBank/DDBJ databases">
        <title>Large-scale comparative analyses of tick genomes elucidate their genetic diversity and vector capacities.</title>
        <authorList>
            <person name="Jia N."/>
            <person name="Wang J."/>
            <person name="Shi W."/>
            <person name="Du L."/>
            <person name="Sun Y."/>
            <person name="Zhan W."/>
            <person name="Jiang J."/>
            <person name="Wang Q."/>
            <person name="Zhang B."/>
            <person name="Ji P."/>
            <person name="Sakyi L.B."/>
            <person name="Cui X."/>
            <person name="Yuan T."/>
            <person name="Jiang B."/>
            <person name="Yang W."/>
            <person name="Lam T.T.-Y."/>
            <person name="Chang Q."/>
            <person name="Ding S."/>
            <person name="Wang X."/>
            <person name="Zhu J."/>
            <person name="Ruan X."/>
            <person name="Zhao L."/>
            <person name="Wei J."/>
            <person name="Que T."/>
            <person name="Du C."/>
            <person name="Cheng J."/>
            <person name="Dai P."/>
            <person name="Han X."/>
            <person name="Huang E."/>
            <person name="Gao Y."/>
            <person name="Liu J."/>
            <person name="Shao H."/>
            <person name="Ye R."/>
            <person name="Li L."/>
            <person name="Wei W."/>
            <person name="Wang X."/>
            <person name="Wang C."/>
            <person name="Yang T."/>
            <person name="Huo Q."/>
            <person name="Li W."/>
            <person name="Guo W."/>
            <person name="Chen H."/>
            <person name="Zhou L."/>
            <person name="Ni X."/>
            <person name="Tian J."/>
            <person name="Zhou Y."/>
            <person name="Sheng Y."/>
            <person name="Liu T."/>
            <person name="Pan Y."/>
            <person name="Xia L."/>
            <person name="Li J."/>
            <person name="Zhao F."/>
            <person name="Cao W."/>
        </authorList>
    </citation>
    <scope>NUCLEOTIDE SEQUENCE</scope>
    <source>
        <strain evidence="1">Hyas-2018</strain>
    </source>
</reference>
<dbReference type="EMBL" id="CM023485">
    <property type="protein sequence ID" value="KAH6929613.1"/>
    <property type="molecule type" value="Genomic_DNA"/>
</dbReference>
<comment type="caution">
    <text evidence="1">The sequence shown here is derived from an EMBL/GenBank/DDBJ whole genome shotgun (WGS) entry which is preliminary data.</text>
</comment>
<name>A0ACB7S7F8_HYAAI</name>